<reference evidence="7" key="1">
    <citation type="submission" date="2020-05" db="EMBL/GenBank/DDBJ databases">
        <authorList>
            <person name="Chiriac C."/>
            <person name="Salcher M."/>
            <person name="Ghai R."/>
            <person name="Kavagutti S V."/>
        </authorList>
    </citation>
    <scope>NUCLEOTIDE SEQUENCE</scope>
</reference>
<accession>A0A6J7HC79</accession>
<dbReference type="Pfam" id="PF00743">
    <property type="entry name" value="FMO-like"/>
    <property type="match status" value="1"/>
</dbReference>
<dbReference type="Gene3D" id="3.50.50.60">
    <property type="entry name" value="FAD/NAD(P)-binding domain"/>
    <property type="match status" value="2"/>
</dbReference>
<organism evidence="7">
    <name type="scientific">freshwater metagenome</name>
    <dbReference type="NCBI Taxonomy" id="449393"/>
    <lineage>
        <taxon>unclassified sequences</taxon>
        <taxon>metagenomes</taxon>
        <taxon>ecological metagenomes</taxon>
    </lineage>
</organism>
<proteinExistence type="predicted"/>
<dbReference type="InterPro" id="IPR036188">
    <property type="entry name" value="FAD/NAD-bd_sf"/>
</dbReference>
<name>A0A6J7HC79_9ZZZZ</name>
<sequence length="498" mass="54823">MMVAMSEHLDVLIVGAGLSGIGAARHLQAECPGRSFAILEARAASGGTWDLFRYPGIRSDSDMFTLGYGFRPWTQARSIADGPSILDYIRETAEEAGIDERIRFHHRVVRASWSSADDRWTVTAQRTDTGEEVTLTCGFLLMCSGYYRYDRGHTPEFPGAERFGGQIVHPQFWTDDVEYAGKRVVVIGSGATAVTLVPALAAGGAEHVTMLQRSPTYILSVPGRDPLADLLRGVLPQRVAYPLVRWKNVLLSAALFQLCRRAPGLMRRVLRRGVQHQLEGWDLEPDFVPRYEPWDQRLCLVPDGDLFRTLRDGRASVVTGEIDEFTATGIRLRSGEELPADLIVTATGLELLLLGGAEVEVDGELVDFPQTLAYKGMMFSDVPNLAAAIGYTNASWTLKADLVSAYVCRLLNHMADHGYTRCVPRNDDPAMPTEPFLALTAGYVTRAADSFPRQGEEDPWRLNQNYLRDVTVLRWGPIEDGVIEFGRAAVPAGAAAPA</sequence>
<dbReference type="GO" id="GO:0004499">
    <property type="term" value="F:N,N-dimethylaniline monooxygenase activity"/>
    <property type="evidence" value="ECO:0007669"/>
    <property type="project" value="InterPro"/>
</dbReference>
<dbReference type="InterPro" id="IPR020946">
    <property type="entry name" value="Flavin_mOase-like"/>
</dbReference>
<dbReference type="FunFam" id="3.50.50.60:FF:000228">
    <property type="entry name" value="FAD-containing monooxygenase EthA"/>
    <property type="match status" value="1"/>
</dbReference>
<comment type="cofactor">
    <cofactor evidence="1">
        <name>FAD</name>
        <dbReference type="ChEBI" id="CHEBI:57692"/>
    </cofactor>
</comment>
<evidence type="ECO:0000256" key="3">
    <source>
        <dbReference type="ARBA" id="ARBA00022827"/>
    </source>
</evidence>
<dbReference type="PANTHER" id="PTHR43872">
    <property type="entry name" value="MONOOXYGENASE, PUTATIVE (AFU_ORTHOLOGUE AFUA_8G02570)-RELATED"/>
    <property type="match status" value="1"/>
</dbReference>
<keyword evidence="3" id="KW-0274">FAD</keyword>
<evidence type="ECO:0000256" key="6">
    <source>
        <dbReference type="ARBA" id="ARBA00023033"/>
    </source>
</evidence>
<dbReference type="EMBL" id="CAFBMX010000001">
    <property type="protein sequence ID" value="CAB4916506.1"/>
    <property type="molecule type" value="Genomic_DNA"/>
</dbReference>
<evidence type="ECO:0000256" key="1">
    <source>
        <dbReference type="ARBA" id="ARBA00001974"/>
    </source>
</evidence>
<evidence type="ECO:0000256" key="4">
    <source>
        <dbReference type="ARBA" id="ARBA00022857"/>
    </source>
</evidence>
<keyword evidence="6" id="KW-0503">Monooxygenase</keyword>
<dbReference type="PANTHER" id="PTHR43872:SF1">
    <property type="entry name" value="MONOOXYGENASE, PUTATIVE (AFU_ORTHOLOGUE AFUA_8G02570)-RELATED"/>
    <property type="match status" value="1"/>
</dbReference>
<protein>
    <submittedName>
        <fullName evidence="7">Unannotated protein</fullName>
    </submittedName>
</protein>
<evidence type="ECO:0000313" key="7">
    <source>
        <dbReference type="EMBL" id="CAB4916506.1"/>
    </source>
</evidence>
<keyword evidence="5" id="KW-0560">Oxidoreductase</keyword>
<gene>
    <name evidence="7" type="ORF">UFOPK3674_00276</name>
</gene>
<keyword evidence="4" id="KW-0521">NADP</keyword>
<dbReference type="AlphaFoldDB" id="A0A6J7HC79"/>
<dbReference type="Pfam" id="PF13450">
    <property type="entry name" value="NAD_binding_8"/>
    <property type="match status" value="1"/>
</dbReference>
<dbReference type="GO" id="GO:0050661">
    <property type="term" value="F:NADP binding"/>
    <property type="evidence" value="ECO:0007669"/>
    <property type="project" value="InterPro"/>
</dbReference>
<keyword evidence="2" id="KW-0285">Flavoprotein</keyword>
<evidence type="ECO:0000256" key="5">
    <source>
        <dbReference type="ARBA" id="ARBA00023002"/>
    </source>
</evidence>
<dbReference type="SUPFAM" id="SSF51905">
    <property type="entry name" value="FAD/NAD(P)-binding domain"/>
    <property type="match status" value="1"/>
</dbReference>
<dbReference type="GO" id="GO:0050660">
    <property type="term" value="F:flavin adenine dinucleotide binding"/>
    <property type="evidence" value="ECO:0007669"/>
    <property type="project" value="InterPro"/>
</dbReference>
<evidence type="ECO:0000256" key="2">
    <source>
        <dbReference type="ARBA" id="ARBA00022630"/>
    </source>
</evidence>
<dbReference type="InterPro" id="IPR051820">
    <property type="entry name" value="FAD-binding_MO"/>
</dbReference>